<dbReference type="AlphaFoldDB" id="A0A6A5Y209"/>
<dbReference type="GeneID" id="54284541"/>
<evidence type="ECO:0000313" key="2">
    <source>
        <dbReference type="EMBL" id="KAF2019532.1"/>
    </source>
</evidence>
<reference evidence="2" key="1">
    <citation type="journal article" date="2020" name="Stud. Mycol.">
        <title>101 Dothideomycetes genomes: a test case for predicting lifestyles and emergence of pathogens.</title>
        <authorList>
            <person name="Haridas S."/>
            <person name="Albert R."/>
            <person name="Binder M."/>
            <person name="Bloem J."/>
            <person name="Labutti K."/>
            <person name="Salamov A."/>
            <person name="Andreopoulos B."/>
            <person name="Baker S."/>
            <person name="Barry K."/>
            <person name="Bills G."/>
            <person name="Bluhm B."/>
            <person name="Cannon C."/>
            <person name="Castanera R."/>
            <person name="Culley D."/>
            <person name="Daum C."/>
            <person name="Ezra D."/>
            <person name="Gonzalez J."/>
            <person name="Henrissat B."/>
            <person name="Kuo A."/>
            <person name="Liang C."/>
            <person name="Lipzen A."/>
            <person name="Lutzoni F."/>
            <person name="Magnuson J."/>
            <person name="Mondo S."/>
            <person name="Nolan M."/>
            <person name="Ohm R."/>
            <person name="Pangilinan J."/>
            <person name="Park H.-J."/>
            <person name="Ramirez L."/>
            <person name="Alfaro M."/>
            <person name="Sun H."/>
            <person name="Tritt A."/>
            <person name="Yoshinaga Y."/>
            <person name="Zwiers L.-H."/>
            <person name="Turgeon B."/>
            <person name="Goodwin S."/>
            <person name="Spatafora J."/>
            <person name="Crous P."/>
            <person name="Grigoriev I."/>
        </authorList>
    </citation>
    <scope>NUCLEOTIDE SEQUENCE</scope>
    <source>
        <strain evidence="2">CBS 175.79</strain>
    </source>
</reference>
<proteinExistence type="predicted"/>
<organism evidence="2 3">
    <name type="scientific">Aaosphaeria arxii CBS 175.79</name>
    <dbReference type="NCBI Taxonomy" id="1450172"/>
    <lineage>
        <taxon>Eukaryota</taxon>
        <taxon>Fungi</taxon>
        <taxon>Dikarya</taxon>
        <taxon>Ascomycota</taxon>
        <taxon>Pezizomycotina</taxon>
        <taxon>Dothideomycetes</taxon>
        <taxon>Pleosporomycetidae</taxon>
        <taxon>Pleosporales</taxon>
        <taxon>Pleosporales incertae sedis</taxon>
        <taxon>Aaosphaeria</taxon>
    </lineage>
</organism>
<sequence>MTDVIIDTFVTHGHLLKFILLELLTFVVLMTMGARASPDNESGRNERKTNEMLMPVHKINHPVPGFPSIWSG</sequence>
<keyword evidence="1" id="KW-0472">Membrane</keyword>
<protein>
    <submittedName>
        <fullName evidence="2">Uncharacterized protein</fullName>
    </submittedName>
</protein>
<name>A0A6A5Y209_9PLEO</name>
<keyword evidence="1" id="KW-1133">Transmembrane helix</keyword>
<dbReference type="RefSeq" id="XP_033387871.1">
    <property type="nucleotide sequence ID" value="XM_033527144.1"/>
</dbReference>
<keyword evidence="1" id="KW-0812">Transmembrane</keyword>
<dbReference type="Proteomes" id="UP000799778">
    <property type="component" value="Unassembled WGS sequence"/>
</dbReference>
<accession>A0A6A5Y209</accession>
<gene>
    <name evidence="2" type="ORF">BU24DRAFT_419132</name>
</gene>
<evidence type="ECO:0000256" key="1">
    <source>
        <dbReference type="SAM" id="Phobius"/>
    </source>
</evidence>
<evidence type="ECO:0000313" key="3">
    <source>
        <dbReference type="Proteomes" id="UP000799778"/>
    </source>
</evidence>
<keyword evidence="3" id="KW-1185">Reference proteome</keyword>
<dbReference type="EMBL" id="ML978067">
    <property type="protein sequence ID" value="KAF2019532.1"/>
    <property type="molecule type" value="Genomic_DNA"/>
</dbReference>
<feature type="transmembrane region" description="Helical" evidence="1">
    <location>
        <begin position="15"/>
        <end position="34"/>
    </location>
</feature>